<dbReference type="EMBL" id="DRBC01000353">
    <property type="protein sequence ID" value="HDN85262.1"/>
    <property type="molecule type" value="Genomic_DNA"/>
</dbReference>
<dbReference type="Pfam" id="PF09723">
    <property type="entry name" value="Zn_ribbon_8"/>
    <property type="match status" value="1"/>
</dbReference>
<dbReference type="SMART" id="SM00834">
    <property type="entry name" value="CxxC_CXXC_SSSS"/>
    <property type="match status" value="1"/>
</dbReference>
<dbReference type="AlphaFoldDB" id="A0A7V0QSB8"/>
<proteinExistence type="predicted"/>
<evidence type="ECO:0000313" key="2">
    <source>
        <dbReference type="EMBL" id="HDN85262.1"/>
    </source>
</evidence>
<evidence type="ECO:0000259" key="1">
    <source>
        <dbReference type="SMART" id="SM00834"/>
    </source>
</evidence>
<dbReference type="Gene3D" id="2.20.28.30">
    <property type="entry name" value="RNA polymerase ii, chain L"/>
    <property type="match status" value="1"/>
</dbReference>
<dbReference type="PANTHER" id="PTHR34404:SF2">
    <property type="entry name" value="CONSERVED SERINE RICH PROTEIN"/>
    <property type="match status" value="1"/>
</dbReference>
<dbReference type="InterPro" id="IPR013429">
    <property type="entry name" value="Regulatory_FmdB_Zinc_ribbon"/>
</dbReference>
<organism evidence="2">
    <name type="scientific">Aerophobetes bacterium</name>
    <dbReference type="NCBI Taxonomy" id="2030807"/>
    <lineage>
        <taxon>Bacteria</taxon>
        <taxon>Candidatus Aerophobota</taxon>
    </lineage>
</organism>
<feature type="non-terminal residue" evidence="2">
    <location>
        <position position="55"/>
    </location>
</feature>
<feature type="domain" description="Putative regulatory protein FmdB zinc ribbon" evidence="1">
    <location>
        <begin position="1"/>
        <end position="41"/>
    </location>
</feature>
<name>A0A7V0QSB8_UNCAE</name>
<dbReference type="PANTHER" id="PTHR34404">
    <property type="entry name" value="REGULATORY PROTEIN, FMDB FAMILY"/>
    <property type="match status" value="1"/>
</dbReference>
<sequence length="55" mass="6488">MPTYDYECLNCKRRFEIFHKISEKEEKVCPYCGERMRRLIGAGCGLIFKGSGFYI</sequence>
<gene>
    <name evidence="2" type="ORF">ENG47_05875</name>
</gene>
<reference evidence="2" key="1">
    <citation type="journal article" date="2020" name="mSystems">
        <title>Genome- and Community-Level Interaction Insights into Carbon Utilization and Element Cycling Functions of Hydrothermarchaeota in Hydrothermal Sediment.</title>
        <authorList>
            <person name="Zhou Z."/>
            <person name="Liu Y."/>
            <person name="Xu W."/>
            <person name="Pan J."/>
            <person name="Luo Z.H."/>
            <person name="Li M."/>
        </authorList>
    </citation>
    <scope>NUCLEOTIDE SEQUENCE [LARGE SCALE GENOMIC DNA]</scope>
    <source>
        <strain evidence="2">HyVt-219</strain>
    </source>
</reference>
<protein>
    <submittedName>
        <fullName evidence="2">Zinc ribbon domain-containing protein</fullName>
    </submittedName>
</protein>
<comment type="caution">
    <text evidence="2">The sequence shown here is derived from an EMBL/GenBank/DDBJ whole genome shotgun (WGS) entry which is preliminary data.</text>
</comment>
<dbReference type="Proteomes" id="UP000885660">
    <property type="component" value="Unassembled WGS sequence"/>
</dbReference>
<dbReference type="NCBIfam" id="TIGR02605">
    <property type="entry name" value="CxxC_CxxC_SSSS"/>
    <property type="match status" value="1"/>
</dbReference>
<accession>A0A7V0QSB8</accession>